<proteinExistence type="inferred from homology"/>
<dbReference type="GO" id="GO:1990904">
    <property type="term" value="C:ribonucleoprotein complex"/>
    <property type="evidence" value="ECO:0007669"/>
    <property type="project" value="UniProtKB-KW"/>
</dbReference>
<evidence type="ECO:0000256" key="5">
    <source>
        <dbReference type="ARBA" id="ARBA00035202"/>
    </source>
</evidence>
<dbReference type="CDD" id="cd05797">
    <property type="entry name" value="Ribosomal_L10"/>
    <property type="match status" value="1"/>
</dbReference>
<dbReference type="Gene3D" id="3.30.70.1730">
    <property type="match status" value="1"/>
</dbReference>
<gene>
    <name evidence="6" type="primary">rplJ</name>
    <name evidence="7" type="ORF">VI33_02440</name>
</gene>
<dbReference type="SUPFAM" id="SSF160369">
    <property type="entry name" value="Ribosomal protein L10-like"/>
    <property type="match status" value="1"/>
</dbReference>
<keyword evidence="8" id="KW-1185">Reference proteome</keyword>
<dbReference type="Pfam" id="PF00466">
    <property type="entry name" value="Ribosomal_L10"/>
    <property type="match status" value="1"/>
</dbReference>
<evidence type="ECO:0000256" key="6">
    <source>
        <dbReference type="HAMAP-Rule" id="MF_00362"/>
    </source>
</evidence>
<reference evidence="7 8" key="1">
    <citation type="submission" date="2015-03" db="EMBL/GenBank/DDBJ databases">
        <title>Comparative analysis of the OM43 clade including a novel species from Red Sea uncovers genomic and metabolic diversity among marine methylotrophs.</title>
        <authorList>
            <person name="Jimenez-Infante F."/>
            <person name="Ngugi D.K."/>
            <person name="Vinu M."/>
            <person name="Alam I."/>
            <person name="Kamau A."/>
            <person name="Blom J."/>
            <person name="Bajic V.B."/>
            <person name="Stingl U."/>
        </authorList>
    </citation>
    <scope>NUCLEOTIDE SEQUENCE [LARGE SCALE GENOMIC DNA]</scope>
    <source>
        <strain evidence="7 8">MBRSH7</strain>
    </source>
</reference>
<dbReference type="InterPro" id="IPR043141">
    <property type="entry name" value="Ribosomal_uL10-like_sf"/>
</dbReference>
<dbReference type="PANTHER" id="PTHR11560">
    <property type="entry name" value="39S RIBOSOMAL PROTEIN L10, MITOCHONDRIAL"/>
    <property type="match status" value="1"/>
</dbReference>
<dbReference type="OrthoDB" id="9808307at2"/>
<keyword evidence="6" id="KW-0694">RNA-binding</keyword>
<dbReference type="InterPro" id="IPR022973">
    <property type="entry name" value="Ribosomal_uL10_bac"/>
</dbReference>
<dbReference type="EMBL" id="CP011002">
    <property type="protein sequence ID" value="AKO65625.1"/>
    <property type="molecule type" value="Genomic_DNA"/>
</dbReference>
<dbReference type="GO" id="GO:0070180">
    <property type="term" value="F:large ribosomal subunit rRNA binding"/>
    <property type="evidence" value="ECO:0007669"/>
    <property type="project" value="UniProtKB-UniRule"/>
</dbReference>
<comment type="similarity">
    <text evidence="2 6">Belongs to the universal ribosomal protein uL10 family.</text>
</comment>
<dbReference type="InterPro" id="IPR047865">
    <property type="entry name" value="Ribosomal_uL10_bac_type"/>
</dbReference>
<keyword evidence="4 6" id="KW-0687">Ribonucleoprotein</keyword>
<dbReference type="NCBIfam" id="NF000955">
    <property type="entry name" value="PRK00099.1-1"/>
    <property type="match status" value="1"/>
</dbReference>
<evidence type="ECO:0000256" key="4">
    <source>
        <dbReference type="ARBA" id="ARBA00023274"/>
    </source>
</evidence>
<evidence type="ECO:0000256" key="1">
    <source>
        <dbReference type="ARBA" id="ARBA00002633"/>
    </source>
</evidence>
<comment type="subunit">
    <text evidence="6">Part of the ribosomal stalk of the 50S ribosomal subunit. The N-terminus interacts with L11 and the large rRNA to form the base of the stalk. The C-terminus forms an elongated spine to which L12 dimers bind in a sequential fashion forming a multimeric L10(L12)X complex.</text>
</comment>
<dbReference type="HAMAP" id="MF_00362">
    <property type="entry name" value="Ribosomal_uL10"/>
    <property type="match status" value="1"/>
</dbReference>
<name>A0A0H4J0M6_9PROT</name>
<dbReference type="Proteomes" id="UP000066549">
    <property type="component" value="Chromosome"/>
</dbReference>
<keyword evidence="3 6" id="KW-0689">Ribosomal protein</keyword>
<evidence type="ECO:0000256" key="2">
    <source>
        <dbReference type="ARBA" id="ARBA00008889"/>
    </source>
</evidence>
<dbReference type="PATRIC" id="fig|1623450.3.peg.487"/>
<dbReference type="InterPro" id="IPR001790">
    <property type="entry name" value="Ribosomal_uL10"/>
</dbReference>
<keyword evidence="6" id="KW-0699">rRNA-binding</keyword>
<dbReference type="GO" id="GO:0005840">
    <property type="term" value="C:ribosome"/>
    <property type="evidence" value="ECO:0007669"/>
    <property type="project" value="UniProtKB-KW"/>
</dbReference>
<dbReference type="GO" id="GO:0006412">
    <property type="term" value="P:translation"/>
    <property type="evidence" value="ECO:0007669"/>
    <property type="project" value="UniProtKB-UniRule"/>
</dbReference>
<evidence type="ECO:0000313" key="8">
    <source>
        <dbReference type="Proteomes" id="UP000066549"/>
    </source>
</evidence>
<dbReference type="Gene3D" id="6.10.250.290">
    <property type="match status" value="1"/>
</dbReference>
<evidence type="ECO:0000256" key="3">
    <source>
        <dbReference type="ARBA" id="ARBA00022980"/>
    </source>
</evidence>
<organism evidence="7 8">
    <name type="scientific">Methylophilales bacterium MBRS-H7</name>
    <dbReference type="NCBI Taxonomy" id="1623450"/>
    <lineage>
        <taxon>Bacteria</taxon>
        <taxon>Pseudomonadati</taxon>
        <taxon>Pseudomonadota</taxon>
        <taxon>Betaproteobacteria</taxon>
        <taxon>Nitrosomonadales</taxon>
        <taxon>OM43 clade</taxon>
    </lineage>
</organism>
<dbReference type="AlphaFoldDB" id="A0A0H4J0M6"/>
<evidence type="ECO:0000313" key="7">
    <source>
        <dbReference type="EMBL" id="AKO65625.1"/>
    </source>
</evidence>
<accession>A0A0H4J0M6</accession>
<protein>
    <recommendedName>
        <fullName evidence="5 6">Large ribosomal subunit protein uL10</fullName>
    </recommendedName>
</protein>
<sequence>MSLNLEEKKAVVAEVSKQVESAQALILAEYRGVGVAQLTDLRSKARESGVYLRVLKNTLVKRAVEGTPFADLSGDMTGPLIFGMSEDPVAVAKVLNNFAKENDLFVIKSGALPNEKMDEAKIKALASLPSREELLAKLMGTMQAPIAKFVRTLNEVPTKFVRGLAAVRDQKEAQA</sequence>
<comment type="function">
    <text evidence="1 6">Forms part of the ribosomal stalk, playing a central role in the interaction of the ribosome with GTP-bound translation factors.</text>
</comment>